<evidence type="ECO:0008006" key="3">
    <source>
        <dbReference type="Google" id="ProtNLM"/>
    </source>
</evidence>
<accession>A0A6C0JN09</accession>
<protein>
    <recommendedName>
        <fullName evidence="3">Protein kinase domain-containing protein</fullName>
    </recommendedName>
</protein>
<proteinExistence type="predicted"/>
<feature type="compositionally biased region" description="Basic residues" evidence="1">
    <location>
        <begin position="580"/>
        <end position="602"/>
    </location>
</feature>
<feature type="region of interest" description="Disordered" evidence="1">
    <location>
        <begin position="563"/>
        <end position="608"/>
    </location>
</feature>
<organism evidence="2">
    <name type="scientific">viral metagenome</name>
    <dbReference type="NCBI Taxonomy" id="1070528"/>
    <lineage>
        <taxon>unclassified sequences</taxon>
        <taxon>metagenomes</taxon>
        <taxon>organismal metagenomes</taxon>
    </lineage>
</organism>
<dbReference type="AlphaFoldDB" id="A0A6C0JN09"/>
<name>A0A6C0JN09_9ZZZZ</name>
<reference evidence="2" key="1">
    <citation type="journal article" date="2020" name="Nature">
        <title>Giant virus diversity and host interactions through global metagenomics.</title>
        <authorList>
            <person name="Schulz F."/>
            <person name="Roux S."/>
            <person name="Paez-Espino D."/>
            <person name="Jungbluth S."/>
            <person name="Walsh D.A."/>
            <person name="Denef V.J."/>
            <person name="McMahon K.D."/>
            <person name="Konstantinidis K.T."/>
            <person name="Eloe-Fadrosh E.A."/>
            <person name="Kyrpides N.C."/>
            <person name="Woyke T."/>
        </authorList>
    </citation>
    <scope>NUCLEOTIDE SEQUENCE</scope>
    <source>
        <strain evidence="2">GVMAG-M-3300027747-57</strain>
    </source>
</reference>
<feature type="region of interest" description="Disordered" evidence="1">
    <location>
        <begin position="482"/>
        <end position="530"/>
    </location>
</feature>
<evidence type="ECO:0000313" key="2">
    <source>
        <dbReference type="EMBL" id="QHU06120.1"/>
    </source>
</evidence>
<dbReference type="EMBL" id="MN740430">
    <property type="protein sequence ID" value="QHU06120.1"/>
    <property type="molecule type" value="Genomic_DNA"/>
</dbReference>
<sequence length="608" mass="71819">MSLINGGVRLNDKGSTSWQAVWYMINVARAKISIISNDSLTGIIFRLDVPKEPENTLFKGIKKDRRVESVQLFNEDVYTIVFKFSILTHEIEDYNIGRVYKRTSTILDTLEETAIQQEIFCVTTIPSGYPITIAVVDFSYFDTKCASYLLKTLMSKHKDEITNKLLKDLEILIRNPAHKLGLISMELVDPNFNTMYKIEKVIRPDKAIIDTDYEHVIAQMVILVVTTGILHYDLHMDNAFGSVLPIKKDNNNRSYIIDFGRTKRITEGFIKSFKNNKKLELLFTILKRLSIIDFYPTENETQKIVLLENLENIIKFIESLDYRINERYYPQSKAFIKYLYPDYDPTSPTFTRTPENTEKYFRISKIIYDLTSTNMNTVFSNKNIQKYVKKEEIFSTPLLDDLSFHQKMEICKGLYFKNDLRLWDKNEGKGEKQRIKEIKKTYGNSLLKALNTFFTIEPIKHTTRSYRPPTIKITEQIETNKELSRQTEEVEIQKQKRKREKEERRIEEEEQRREKEELERRKQIEKEELERRKQIEKEELEIEEQLEKNLREYYAVRRDELGSPFFSLRGNDGGPTKSASQKRYHSKSRLKSRSKSLKKSFGKKFDSF</sequence>
<evidence type="ECO:0000256" key="1">
    <source>
        <dbReference type="SAM" id="MobiDB-lite"/>
    </source>
</evidence>